<organism evidence="1">
    <name type="scientific">Cedratvirus Zaza IHUMI</name>
    <dbReference type="NCBI Taxonomy" id="2126979"/>
    <lineage>
        <taxon>Viruses</taxon>
        <taxon>Pithoviruses</taxon>
    </lineage>
</organism>
<dbReference type="EMBL" id="LT994652">
    <property type="protein sequence ID" value="SPN79819.1"/>
    <property type="molecule type" value="Genomic_DNA"/>
</dbReference>
<evidence type="ECO:0000313" key="1">
    <source>
        <dbReference type="EMBL" id="SPN79819.1"/>
    </source>
</evidence>
<accession>A0A2R8FFM6</accession>
<sequence length="485" mass="56432">MEFSLEAKALCSERVLPSSEAKAPTADLQASHSFSERVLPSSEVLSRIFSFTGTFLGRKVCSEFRRVLRPSSGEEFVKMCFAQGNLEMIKRLRSLPEPLPFLQRFVREALLTYQEHILDYLEEQGYEWNELDFIDLCSGSDKSGQRLEFMQKRRAEYSGEVLRGALVHGHVNIYLHYKKQDFGADLGLITEKGHLALVRQIYLSLDEESKEKFASFVEMGAARNERGKEILYWLYSLRGKLSYAHREYAFLGNLELFLWSLQKGCLLDVDCLLCVFCGDNLDIIKYVVENNPNLPIEDNMYILVENNQIDALNYLHQRGYRLPRNSFSSVGIEVLEWLEKREYELEPDMFNNSFFLETKPVETLTWLLKRDLISLNSSLYEDAFLLNSYEYFLYLKEHEVPLKEVNLLFICGLSNLDMFRQALEMAQSVTHCEDALGSLVLRENTAFLEILLLGEYKEWREHVYKMALDMSPDVAYWLKKKGYAE</sequence>
<reference evidence="1" key="1">
    <citation type="submission" date="2018-03" db="EMBL/GenBank/DDBJ databases">
        <authorList>
            <consortium name="Urmite Genomes"/>
        </authorList>
    </citation>
    <scope>NUCLEOTIDE SEQUENCE [LARGE SCALE GENOMIC DNA]</scope>
    <source>
        <strain evidence="1">IHUMI-S29</strain>
    </source>
</reference>
<gene>
    <name evidence="1" type="ORF">ZAZAV_525</name>
</gene>
<dbReference type="InterPro" id="IPR036770">
    <property type="entry name" value="Ankyrin_rpt-contain_sf"/>
</dbReference>
<protein>
    <submittedName>
        <fullName evidence="1">Ankyrin repeat-containing protein</fullName>
    </submittedName>
</protein>
<dbReference type="SUPFAM" id="SSF48403">
    <property type="entry name" value="Ankyrin repeat"/>
    <property type="match status" value="1"/>
</dbReference>
<proteinExistence type="predicted"/>
<name>A0A2R8FFM6_9VIRU</name>
<dbReference type="Proteomes" id="UP000270547">
    <property type="component" value="Segment"/>
</dbReference>